<feature type="transmembrane region" description="Helical" evidence="1">
    <location>
        <begin position="214"/>
        <end position="232"/>
    </location>
</feature>
<reference evidence="2" key="1">
    <citation type="journal article" date="2014" name="Front. Microbiol.">
        <title>High frequency of phylogenetically diverse reductive dehalogenase-homologous genes in deep subseafloor sedimentary metagenomes.</title>
        <authorList>
            <person name="Kawai M."/>
            <person name="Futagami T."/>
            <person name="Toyoda A."/>
            <person name="Takaki Y."/>
            <person name="Nishi S."/>
            <person name="Hori S."/>
            <person name="Arai W."/>
            <person name="Tsubouchi T."/>
            <person name="Morono Y."/>
            <person name="Uchiyama I."/>
            <person name="Ito T."/>
            <person name="Fujiyama A."/>
            <person name="Inagaki F."/>
            <person name="Takami H."/>
        </authorList>
    </citation>
    <scope>NUCLEOTIDE SEQUENCE</scope>
    <source>
        <strain evidence="2">Expedition CK06-06</strain>
    </source>
</reference>
<proteinExistence type="predicted"/>
<feature type="transmembrane region" description="Helical" evidence="1">
    <location>
        <begin position="244"/>
        <end position="264"/>
    </location>
</feature>
<keyword evidence="1" id="KW-0472">Membrane</keyword>
<accession>X0ZR04</accession>
<keyword evidence="1" id="KW-0812">Transmembrane</keyword>
<keyword evidence="1" id="KW-1133">Transmembrane helix</keyword>
<protein>
    <submittedName>
        <fullName evidence="2">Uncharacterized protein</fullName>
    </submittedName>
</protein>
<dbReference type="EMBL" id="BART01006975">
    <property type="protein sequence ID" value="GAG72150.1"/>
    <property type="molecule type" value="Genomic_DNA"/>
</dbReference>
<dbReference type="AlphaFoldDB" id="X0ZR04"/>
<sequence>MSWTRVDKKIGTCTADSVLMFLRTNAAISMLGLNVVSSMRQLVSLSNAVAEAGLPAILSGIEQVALDHHGIKQFVYKLDPQVKYRFGQIEPSLREMMEGKEIQRYLSGKPGLKKQMLFLIRKFDEFAVLSVWKGSYDSAINKGKSQQEAINYASAVMRKTQPMVAAKDLPQWFRDGMVVKLFNMFQNQINKNFNYINHDIFGKLKHGKISPYTAAHRLLFGWFVPSVLLGMISRGRRPKDWKEIVQDMAVYYAGGAFFFGAFAVNAVKGYGGYVTPILAFGTDIVKAATYKTTESRIKAGISAASTYFFIYPCPGHNLLLI</sequence>
<evidence type="ECO:0000256" key="1">
    <source>
        <dbReference type="SAM" id="Phobius"/>
    </source>
</evidence>
<comment type="caution">
    <text evidence="2">The sequence shown here is derived from an EMBL/GenBank/DDBJ whole genome shotgun (WGS) entry which is preliminary data.</text>
</comment>
<evidence type="ECO:0000313" key="2">
    <source>
        <dbReference type="EMBL" id="GAG72150.1"/>
    </source>
</evidence>
<gene>
    <name evidence="2" type="ORF">S01H4_15922</name>
</gene>
<name>X0ZR04_9ZZZZ</name>
<organism evidence="2">
    <name type="scientific">marine sediment metagenome</name>
    <dbReference type="NCBI Taxonomy" id="412755"/>
    <lineage>
        <taxon>unclassified sequences</taxon>
        <taxon>metagenomes</taxon>
        <taxon>ecological metagenomes</taxon>
    </lineage>
</organism>